<name>A0A1C3XIE8_9BRAD</name>
<organism evidence="1 2">
    <name type="scientific">Bradyrhizobium shewense</name>
    <dbReference type="NCBI Taxonomy" id="1761772"/>
    <lineage>
        <taxon>Bacteria</taxon>
        <taxon>Pseudomonadati</taxon>
        <taxon>Pseudomonadota</taxon>
        <taxon>Alphaproteobacteria</taxon>
        <taxon>Hyphomicrobiales</taxon>
        <taxon>Nitrobacteraceae</taxon>
        <taxon>Bradyrhizobium</taxon>
    </lineage>
</organism>
<reference evidence="2" key="1">
    <citation type="submission" date="2016-08" db="EMBL/GenBank/DDBJ databases">
        <authorList>
            <person name="Varghese N."/>
            <person name="Submissions Spin"/>
        </authorList>
    </citation>
    <scope>NUCLEOTIDE SEQUENCE [LARGE SCALE GENOMIC DNA]</scope>
    <source>
        <strain evidence="2">ERR11</strain>
    </source>
</reference>
<sequence length="115" mass="12487">MQQKPLTHGQQMSPAHQTTVIMQHPVYKPATIRKTPGHVTRVVADLMVFAEVDESGPFGLVFMPDVIQNYSGEHLQDIGVVVGAPLAEIVWDIETRLVSHVVIASTATHPPAAAM</sequence>
<protein>
    <submittedName>
        <fullName evidence="1">Uncharacterized protein</fullName>
    </submittedName>
</protein>
<evidence type="ECO:0000313" key="1">
    <source>
        <dbReference type="EMBL" id="SCB52061.1"/>
    </source>
</evidence>
<evidence type="ECO:0000313" key="2">
    <source>
        <dbReference type="Proteomes" id="UP000199184"/>
    </source>
</evidence>
<dbReference type="AlphaFoldDB" id="A0A1C3XIE8"/>
<dbReference type="Proteomes" id="UP000199184">
    <property type="component" value="Unassembled WGS sequence"/>
</dbReference>
<keyword evidence="2" id="KW-1185">Reference proteome</keyword>
<accession>A0A1C3XIE8</accession>
<dbReference type="RefSeq" id="WP_091964094.1">
    <property type="nucleotide sequence ID" value="NZ_FMAI01000016.1"/>
</dbReference>
<proteinExistence type="predicted"/>
<gene>
    <name evidence="1" type="ORF">GA0061098_1016150</name>
</gene>
<dbReference type="EMBL" id="FMAI01000016">
    <property type="protein sequence ID" value="SCB52061.1"/>
    <property type="molecule type" value="Genomic_DNA"/>
</dbReference>